<dbReference type="Gene3D" id="3.40.50.300">
    <property type="entry name" value="P-loop containing nucleotide triphosphate hydrolases"/>
    <property type="match status" value="2"/>
</dbReference>
<keyword evidence="11" id="KW-1185">Reference proteome</keyword>
<evidence type="ECO:0000256" key="2">
    <source>
        <dbReference type="ARBA" id="ARBA00022475"/>
    </source>
</evidence>
<keyword evidence="5" id="KW-0547">Nucleotide-binding</keyword>
<dbReference type="CDD" id="cd03216">
    <property type="entry name" value="ABC_Carb_Monos_I"/>
    <property type="match status" value="1"/>
</dbReference>
<dbReference type="InterPro" id="IPR027417">
    <property type="entry name" value="P-loop_NTPase"/>
</dbReference>
<organism evidence="10 11">
    <name type="scientific">Porcincola intestinalis</name>
    <dbReference type="NCBI Taxonomy" id="2606632"/>
    <lineage>
        <taxon>Bacteria</taxon>
        <taxon>Bacillati</taxon>
        <taxon>Bacillota</taxon>
        <taxon>Clostridia</taxon>
        <taxon>Lachnospirales</taxon>
        <taxon>Lachnospiraceae</taxon>
        <taxon>Porcincola</taxon>
    </lineage>
</organism>
<dbReference type="CDD" id="cd03215">
    <property type="entry name" value="ABC_Carb_Monos_II"/>
    <property type="match status" value="1"/>
</dbReference>
<keyword evidence="7" id="KW-1278">Translocase</keyword>
<dbReference type="GO" id="GO:0016887">
    <property type="term" value="F:ATP hydrolysis activity"/>
    <property type="evidence" value="ECO:0007669"/>
    <property type="project" value="InterPro"/>
</dbReference>
<dbReference type="EMBL" id="VULZ01000002">
    <property type="protein sequence ID" value="MSS14123.1"/>
    <property type="molecule type" value="Genomic_DNA"/>
</dbReference>
<keyword evidence="4" id="KW-0677">Repeat</keyword>
<accession>A0A6L5X409</accession>
<keyword evidence="2" id="KW-1003">Cell membrane</keyword>
<keyword evidence="6 10" id="KW-0067">ATP-binding</keyword>
<dbReference type="AlphaFoldDB" id="A0A6L5X409"/>
<evidence type="ECO:0000256" key="3">
    <source>
        <dbReference type="ARBA" id="ARBA00022597"/>
    </source>
</evidence>
<name>A0A6L5X409_9FIRM</name>
<dbReference type="InterPro" id="IPR003439">
    <property type="entry name" value="ABC_transporter-like_ATP-bd"/>
</dbReference>
<evidence type="ECO:0000256" key="4">
    <source>
        <dbReference type="ARBA" id="ARBA00022737"/>
    </source>
</evidence>
<dbReference type="InterPro" id="IPR003593">
    <property type="entry name" value="AAA+_ATPase"/>
</dbReference>
<dbReference type="PROSITE" id="PS50893">
    <property type="entry name" value="ABC_TRANSPORTER_2"/>
    <property type="match status" value="2"/>
</dbReference>
<gene>
    <name evidence="10" type="ORF">FYJ35_03540</name>
</gene>
<dbReference type="PANTHER" id="PTHR43790:SF1">
    <property type="entry name" value="XYLOSE IMPORT ATP-BINDING PROTEIN XYLG"/>
    <property type="match status" value="1"/>
</dbReference>
<evidence type="ECO:0000256" key="8">
    <source>
        <dbReference type="ARBA" id="ARBA00023136"/>
    </source>
</evidence>
<evidence type="ECO:0000256" key="1">
    <source>
        <dbReference type="ARBA" id="ARBA00022448"/>
    </source>
</evidence>
<proteinExistence type="predicted"/>
<evidence type="ECO:0000256" key="7">
    <source>
        <dbReference type="ARBA" id="ARBA00022967"/>
    </source>
</evidence>
<dbReference type="GO" id="GO:0005524">
    <property type="term" value="F:ATP binding"/>
    <property type="evidence" value="ECO:0007669"/>
    <property type="project" value="UniProtKB-KW"/>
</dbReference>
<evidence type="ECO:0000313" key="11">
    <source>
        <dbReference type="Proteomes" id="UP000481852"/>
    </source>
</evidence>
<keyword evidence="1" id="KW-0813">Transport</keyword>
<dbReference type="SUPFAM" id="SSF52540">
    <property type="entry name" value="P-loop containing nucleoside triphosphate hydrolases"/>
    <property type="match status" value="2"/>
</dbReference>
<feature type="domain" description="ABC transporter" evidence="9">
    <location>
        <begin position="1"/>
        <end position="219"/>
    </location>
</feature>
<dbReference type="Pfam" id="PF00005">
    <property type="entry name" value="ABC_tran"/>
    <property type="match status" value="2"/>
</dbReference>
<comment type="caution">
    <text evidence="10">The sequence shown here is derived from an EMBL/GenBank/DDBJ whole genome shotgun (WGS) entry which is preliminary data.</text>
</comment>
<evidence type="ECO:0000256" key="6">
    <source>
        <dbReference type="ARBA" id="ARBA00022840"/>
    </source>
</evidence>
<dbReference type="SMART" id="SM00382">
    <property type="entry name" value="AAA"/>
    <property type="match status" value="2"/>
</dbReference>
<sequence length="479" mass="53586">MNFTINEGEIRCLIGENGCGKSTLIKVISGFHSFDSGELIINNKRYEKITTAEAIAEGIQVIYQDFSLFPNMTIAENIMMYSTVAERKIHVDWNDIKASAKKILDQVGFEIDPNLYVAGLSVAQKQMVAICRAIVQKAKLLIMDEPTTALTTKEVQRLFEIVRRLKDSGVSVLFVSHKLDEVSQICDSYTIMRNGRRVFQSDVGDAKITNEEIVYYMTGKRYSNSKFTYVPKNDIPAMKVNGLCYKKAFRDIQFTLRKGEVLGITGLLGCGRSELAKALFGLITPTKGSIEISGKNVGIFRNVEEAIRYKIAYVPEDRLTEGLHLDQSIADNIIARIIRDYTNKAGIVNVKRLKKKQYESMNLMEVTGMIPGNPANSLSGGNQQKIVLMKWLASEPNILILNCPTVGVDVGAKSDIHNIIKDLAIEKGIGVIVVSNDNYELMQTCNRVLVMKEGCVVEELFIKDQTLDEFEMMTERAES</sequence>
<evidence type="ECO:0000313" key="10">
    <source>
        <dbReference type="EMBL" id="MSS14123.1"/>
    </source>
</evidence>
<evidence type="ECO:0000259" key="9">
    <source>
        <dbReference type="PROSITE" id="PS50893"/>
    </source>
</evidence>
<dbReference type="PANTHER" id="PTHR43790">
    <property type="entry name" value="CARBOHYDRATE TRANSPORT ATP-BINDING PROTEIN MG119-RELATED"/>
    <property type="match status" value="1"/>
</dbReference>
<dbReference type="InterPro" id="IPR050107">
    <property type="entry name" value="ABC_carbohydrate_import_ATPase"/>
</dbReference>
<reference evidence="10 11" key="1">
    <citation type="submission" date="2019-08" db="EMBL/GenBank/DDBJ databases">
        <title>In-depth cultivation of the pig gut microbiome towards novel bacterial diversity and tailored functional studies.</title>
        <authorList>
            <person name="Wylensek D."/>
            <person name="Hitch T.C.A."/>
            <person name="Clavel T."/>
        </authorList>
    </citation>
    <scope>NUCLEOTIDE SEQUENCE [LARGE SCALE GENOMIC DNA]</scope>
    <source>
        <strain evidence="10 11">Oil+RF-744-WCA-WT-11</strain>
    </source>
</reference>
<protein>
    <submittedName>
        <fullName evidence="10">Sugar ABC transporter ATP-binding protein</fullName>
    </submittedName>
</protein>
<dbReference type="Proteomes" id="UP000481852">
    <property type="component" value="Unassembled WGS sequence"/>
</dbReference>
<feature type="domain" description="ABC transporter" evidence="9">
    <location>
        <begin position="230"/>
        <end position="478"/>
    </location>
</feature>
<evidence type="ECO:0000256" key="5">
    <source>
        <dbReference type="ARBA" id="ARBA00022741"/>
    </source>
</evidence>
<keyword evidence="8" id="KW-0472">Membrane</keyword>
<keyword evidence="3" id="KW-0762">Sugar transport</keyword>